<dbReference type="Pfam" id="PF12146">
    <property type="entry name" value="Hydrolase_4"/>
    <property type="match status" value="1"/>
</dbReference>
<protein>
    <submittedName>
        <fullName evidence="2">Alpha/beta fold hydrolase</fullName>
    </submittedName>
</protein>
<feature type="domain" description="Serine aminopeptidase S33" evidence="1">
    <location>
        <begin position="48"/>
        <end position="140"/>
    </location>
</feature>
<sequence>MNSKQVHFENARGQQLSARIELPVSGKPAAYAIFAHCFTCSKNLSAVVNISRALTINKIAVLRFDFTGLGESEGEFSETNFSSNISDLVAAAEYLSNHYEAPKILIGHSLGGAAALASAPAMASVKAVITIGAPANPQHLKKLFIESIEEIKAKGEATVSIGGRDFRVKEQLLNDLQEADLDKGIGQLKKALLIMHSPQDNIVSIDNAQKIYENARHPKSFITLDGADHLISKKEDSVYTGNVIATWAARYIDLSVEEPLSTDKQVVCRTGDDGYTTQIQAGDHPLLADEPTSVGGKNLGPTPYDLLVAGLGACTGMTLRMYADRKKWPLDEVRVHLQHSKVHEQDCENCDDENAKLDQVTREIELFGDLTDEQKERLIEIANKCPVHKTLHAGVQVKTKLMSN</sequence>
<dbReference type="InterPro" id="IPR015946">
    <property type="entry name" value="KH_dom-like_a/b"/>
</dbReference>
<name>A0ABW9RR05_9BACT</name>
<dbReference type="EMBL" id="SMLW01000582">
    <property type="protein sequence ID" value="MTI26461.1"/>
    <property type="molecule type" value="Genomic_DNA"/>
</dbReference>
<evidence type="ECO:0000259" key="1">
    <source>
        <dbReference type="Pfam" id="PF12146"/>
    </source>
</evidence>
<proteinExistence type="predicted"/>
<keyword evidence="3" id="KW-1185">Reference proteome</keyword>
<dbReference type="InterPro" id="IPR022742">
    <property type="entry name" value="Hydrolase_4"/>
</dbReference>
<dbReference type="SUPFAM" id="SSF82784">
    <property type="entry name" value="OsmC-like"/>
    <property type="match status" value="1"/>
</dbReference>
<dbReference type="GO" id="GO:0016787">
    <property type="term" value="F:hydrolase activity"/>
    <property type="evidence" value="ECO:0007669"/>
    <property type="project" value="UniProtKB-KW"/>
</dbReference>
<dbReference type="Proteomes" id="UP000798808">
    <property type="component" value="Unassembled WGS sequence"/>
</dbReference>
<dbReference type="InterPro" id="IPR036102">
    <property type="entry name" value="OsmC/Ohrsf"/>
</dbReference>
<reference evidence="2 3" key="1">
    <citation type="submission" date="2019-02" db="EMBL/GenBank/DDBJ databases">
        <authorList>
            <person name="Goldberg S.R."/>
            <person name="Haltli B.A."/>
            <person name="Correa H."/>
            <person name="Russell K.G."/>
        </authorList>
    </citation>
    <scope>NUCLEOTIDE SEQUENCE [LARGE SCALE GENOMIC DNA]</scope>
    <source>
        <strain evidence="2 3">JCM 16186</strain>
    </source>
</reference>
<evidence type="ECO:0000313" key="2">
    <source>
        <dbReference type="EMBL" id="MTI26461.1"/>
    </source>
</evidence>
<dbReference type="Gene3D" id="3.40.50.1820">
    <property type="entry name" value="alpha/beta hydrolase"/>
    <property type="match status" value="1"/>
</dbReference>
<dbReference type="PANTHER" id="PTHR39624">
    <property type="entry name" value="PROTEIN INVOLVED IN RIMO-MEDIATED BETA-METHYLTHIOLATION OF RIBOSOMAL PROTEIN S12 YCAO"/>
    <property type="match status" value="1"/>
</dbReference>
<dbReference type="PANTHER" id="PTHR39624:SF2">
    <property type="entry name" value="OSMC-LIKE PROTEIN"/>
    <property type="match status" value="1"/>
</dbReference>
<dbReference type="SUPFAM" id="SSF53474">
    <property type="entry name" value="alpha/beta-Hydrolases"/>
    <property type="match status" value="1"/>
</dbReference>
<evidence type="ECO:0000313" key="3">
    <source>
        <dbReference type="Proteomes" id="UP000798808"/>
    </source>
</evidence>
<dbReference type="Pfam" id="PF02566">
    <property type="entry name" value="OsmC"/>
    <property type="match status" value="1"/>
</dbReference>
<dbReference type="Gene3D" id="3.30.300.20">
    <property type="match status" value="1"/>
</dbReference>
<dbReference type="InterPro" id="IPR003718">
    <property type="entry name" value="OsmC/Ohr_fam"/>
</dbReference>
<gene>
    <name evidence="2" type="ORF">E1163_15995</name>
</gene>
<keyword evidence="2" id="KW-0378">Hydrolase</keyword>
<organism evidence="2 3">
    <name type="scientific">Fulvivirga kasyanovii</name>
    <dbReference type="NCBI Taxonomy" id="396812"/>
    <lineage>
        <taxon>Bacteria</taxon>
        <taxon>Pseudomonadati</taxon>
        <taxon>Bacteroidota</taxon>
        <taxon>Cytophagia</taxon>
        <taxon>Cytophagales</taxon>
        <taxon>Fulvivirgaceae</taxon>
        <taxon>Fulvivirga</taxon>
    </lineage>
</organism>
<comment type="caution">
    <text evidence="2">The sequence shown here is derived from an EMBL/GenBank/DDBJ whole genome shotgun (WGS) entry which is preliminary data.</text>
</comment>
<dbReference type="InterPro" id="IPR029058">
    <property type="entry name" value="AB_hydrolase_fold"/>
</dbReference>
<accession>A0ABW9RR05</accession>
<dbReference type="RefSeq" id="WP_155173475.1">
    <property type="nucleotide sequence ID" value="NZ_BAAAFL010000012.1"/>
</dbReference>